<protein>
    <recommendedName>
        <fullName evidence="1">DUF7666 domain-containing protein</fullName>
    </recommendedName>
</protein>
<sequence length="263" mass="29547">MALALIESLYYGVWKLIVSKRLVNHPAKDINRYNMSENVIKSYKGFDKNMQCRGFQYEVGKEYDMDGEIKCCNRGFHACKSPIEVWDYYDMLNSRYAEVEQSGKIEEEEKSTKVCSSHIKIKAELKLADIINIGVEWLKDITSPSKVKTDGALNDNGDRKKQIGSSGDYAQIGSSGYSAKIGSSGDYAQIDSTGEDSVIMCAGNSSTAKAKVGSWITLAEWKWSDEKKRDVPVCVKTEYVDGENIKADTWYQLKNGKFVEVND</sequence>
<organism evidence="2">
    <name type="scientific">Siphoviridae sp. ctKHH22</name>
    <dbReference type="NCBI Taxonomy" id="2825439"/>
    <lineage>
        <taxon>Viruses</taxon>
        <taxon>Duplodnaviria</taxon>
        <taxon>Heunggongvirae</taxon>
        <taxon>Uroviricota</taxon>
        <taxon>Caudoviricetes</taxon>
    </lineage>
</organism>
<dbReference type="Pfam" id="PF24703">
    <property type="entry name" value="DUF7666"/>
    <property type="match status" value="1"/>
</dbReference>
<dbReference type="EMBL" id="BK015563">
    <property type="protein sequence ID" value="DAE13064.1"/>
    <property type="molecule type" value="Genomic_DNA"/>
</dbReference>
<evidence type="ECO:0000313" key="2">
    <source>
        <dbReference type="EMBL" id="DAE13064.1"/>
    </source>
</evidence>
<dbReference type="InterPro" id="IPR056083">
    <property type="entry name" value="DUF7666"/>
</dbReference>
<feature type="domain" description="DUF7666" evidence="1">
    <location>
        <begin position="40"/>
        <end position="131"/>
    </location>
</feature>
<evidence type="ECO:0000259" key="1">
    <source>
        <dbReference type="Pfam" id="PF24703"/>
    </source>
</evidence>
<accession>A0A8S5Q253</accession>
<reference evidence="2" key="1">
    <citation type="journal article" date="2021" name="Proc. Natl. Acad. Sci. U.S.A.">
        <title>A Catalog of Tens of Thousands of Viruses from Human Metagenomes Reveals Hidden Associations with Chronic Diseases.</title>
        <authorList>
            <person name="Tisza M.J."/>
            <person name="Buck C.B."/>
        </authorList>
    </citation>
    <scope>NUCLEOTIDE SEQUENCE</scope>
    <source>
        <strain evidence="2">CtKHH22</strain>
    </source>
</reference>
<name>A0A8S5Q253_9CAUD</name>
<proteinExistence type="predicted"/>